<dbReference type="RefSeq" id="WP_337695308.1">
    <property type="nucleotide sequence ID" value="NZ_JBBEGN010000005.1"/>
</dbReference>
<proteinExistence type="predicted"/>
<dbReference type="EMBL" id="JBBEGN010000005">
    <property type="protein sequence ID" value="MEJ2868737.1"/>
    <property type="molecule type" value="Genomic_DNA"/>
</dbReference>
<evidence type="ECO:0000313" key="3">
    <source>
        <dbReference type="Proteomes" id="UP001385809"/>
    </source>
</evidence>
<name>A0ABU8MNL8_9PSEU</name>
<gene>
    <name evidence="2" type="ORF">WCD74_13270</name>
</gene>
<keyword evidence="1" id="KW-0812">Transmembrane</keyword>
<organism evidence="2 3">
    <name type="scientific">Actinomycetospora aurantiaca</name>
    <dbReference type="NCBI Taxonomy" id="3129233"/>
    <lineage>
        <taxon>Bacteria</taxon>
        <taxon>Bacillati</taxon>
        <taxon>Actinomycetota</taxon>
        <taxon>Actinomycetes</taxon>
        <taxon>Pseudonocardiales</taxon>
        <taxon>Pseudonocardiaceae</taxon>
        <taxon>Actinomycetospora</taxon>
    </lineage>
</organism>
<keyword evidence="1" id="KW-0472">Membrane</keyword>
<feature type="transmembrane region" description="Helical" evidence="1">
    <location>
        <begin position="6"/>
        <end position="26"/>
    </location>
</feature>
<protein>
    <submittedName>
        <fullName evidence="2">Uncharacterized protein</fullName>
    </submittedName>
</protein>
<accession>A0ABU8MNL8</accession>
<dbReference type="Proteomes" id="UP001385809">
    <property type="component" value="Unassembled WGS sequence"/>
</dbReference>
<evidence type="ECO:0000256" key="1">
    <source>
        <dbReference type="SAM" id="Phobius"/>
    </source>
</evidence>
<keyword evidence="3" id="KW-1185">Reference proteome</keyword>
<keyword evidence="1" id="KW-1133">Transmembrane helix</keyword>
<evidence type="ECO:0000313" key="2">
    <source>
        <dbReference type="EMBL" id="MEJ2868737.1"/>
    </source>
</evidence>
<sequence>MVGSIGEILTAIAVVILLAGFLRYTFGSGPTGAMPSEGGDVGLLETVATVPTREAAEVLAGRLAREKVRATIAHGTDGWDLLVFPGDVDDAKVVLRM</sequence>
<reference evidence="2 3" key="1">
    <citation type="submission" date="2024-03" db="EMBL/GenBank/DDBJ databases">
        <title>Actinomycetospora sp. OC33-EN08, a novel actinomycete isolated from wild orchid (Aerides multiflora).</title>
        <authorList>
            <person name="Suriyachadkun C."/>
        </authorList>
    </citation>
    <scope>NUCLEOTIDE SEQUENCE [LARGE SCALE GENOMIC DNA]</scope>
    <source>
        <strain evidence="2 3">OC33-EN08</strain>
    </source>
</reference>
<comment type="caution">
    <text evidence="2">The sequence shown here is derived from an EMBL/GenBank/DDBJ whole genome shotgun (WGS) entry which is preliminary data.</text>
</comment>